<sequence>MGKFFNLDNPIMNFISKLSDTLWLNILWLVTSLPIVTIGPATAALYHVTLNMADDRSVCLTADYFKGFKENFKKGTALGLVLTGLGIILGIDGYVFLRMKFVNPIWTLGFAAFIPISVLFLVVCIYAFPLQAMFDNTLKALLKNALLIGIRYLFCTISLVIIHVSIFYIAINYFTPLIFLGEGLCAFLSSYLLRPLFVSLSEE</sequence>
<keyword evidence="3" id="KW-1185">Reference proteome</keyword>
<feature type="transmembrane region" description="Helical" evidence="1">
    <location>
        <begin position="149"/>
        <end position="171"/>
    </location>
</feature>
<dbReference type="InterPro" id="IPR006938">
    <property type="entry name" value="DUF624"/>
</dbReference>
<feature type="transmembrane region" description="Helical" evidence="1">
    <location>
        <begin position="22"/>
        <end position="46"/>
    </location>
</feature>
<gene>
    <name evidence="2" type="ORF">SAMN02910429_00706</name>
</gene>
<dbReference type="Pfam" id="PF04854">
    <property type="entry name" value="DUF624"/>
    <property type="match status" value="1"/>
</dbReference>
<protein>
    <submittedName>
        <fullName evidence="2">Uncharacterized membrane protein YesL</fullName>
    </submittedName>
</protein>
<dbReference type="RefSeq" id="WP_022748743.1">
    <property type="nucleotide sequence ID" value="NZ_FOGW01000007.1"/>
</dbReference>
<evidence type="ECO:0000256" key="1">
    <source>
        <dbReference type="SAM" id="Phobius"/>
    </source>
</evidence>
<keyword evidence="1" id="KW-1133">Transmembrane helix</keyword>
<evidence type="ECO:0000313" key="2">
    <source>
        <dbReference type="EMBL" id="SER65915.1"/>
    </source>
</evidence>
<dbReference type="AlphaFoldDB" id="A0A1H9R078"/>
<accession>A0A1H9R078</accession>
<proteinExistence type="predicted"/>
<feature type="transmembrane region" description="Helical" evidence="1">
    <location>
        <begin position="76"/>
        <end position="99"/>
    </location>
</feature>
<feature type="transmembrane region" description="Helical" evidence="1">
    <location>
        <begin position="105"/>
        <end position="128"/>
    </location>
</feature>
<reference evidence="3" key="1">
    <citation type="submission" date="2016-10" db="EMBL/GenBank/DDBJ databases">
        <authorList>
            <person name="Varghese N."/>
            <person name="Submissions S."/>
        </authorList>
    </citation>
    <scope>NUCLEOTIDE SEQUENCE [LARGE SCALE GENOMIC DNA]</scope>
    <source>
        <strain evidence="3">S1b</strain>
    </source>
</reference>
<dbReference type="Proteomes" id="UP000182471">
    <property type="component" value="Unassembled WGS sequence"/>
</dbReference>
<keyword evidence="1" id="KW-0472">Membrane</keyword>
<name>A0A1H9R078_9FIRM</name>
<keyword evidence="1" id="KW-0812">Transmembrane</keyword>
<dbReference type="OrthoDB" id="9814991at2"/>
<dbReference type="EMBL" id="FOGW01000007">
    <property type="protein sequence ID" value="SER65915.1"/>
    <property type="molecule type" value="Genomic_DNA"/>
</dbReference>
<feature type="transmembrane region" description="Helical" evidence="1">
    <location>
        <begin position="177"/>
        <end position="197"/>
    </location>
</feature>
<evidence type="ECO:0000313" key="3">
    <source>
        <dbReference type="Proteomes" id="UP000182471"/>
    </source>
</evidence>
<organism evidence="2 3">
    <name type="scientific">Lachnobacterium bovis</name>
    <dbReference type="NCBI Taxonomy" id="140626"/>
    <lineage>
        <taxon>Bacteria</taxon>
        <taxon>Bacillati</taxon>
        <taxon>Bacillota</taxon>
        <taxon>Clostridia</taxon>
        <taxon>Lachnospirales</taxon>
        <taxon>Lachnospiraceae</taxon>
        <taxon>Lachnobacterium</taxon>
    </lineage>
</organism>